<comment type="catalytic activity">
    <reaction evidence="1">
        <text>Hydrolysis of terminal non-reducing alpha-L-rhamnose residues in alpha-L-rhamnosides.</text>
        <dbReference type="EC" id="3.2.1.40"/>
    </reaction>
</comment>
<sequence length="911" mass="101538">MRFLLLLLFLGLGIIHAQDVSVTNLRFEQQENTLGVGEIHPRLSWQLQSDQRDIMQTAYQIRVAASEADLVRGRRLIHDSGKVDSDASVLVDYAGPAAGSREQRVWQVRAWTGSDQPTEWSQPARWETGLLEPADWTAEWIEPDLTEAEDRSMPAPLLRREFDLGNNIVSARLYITAHGVYEAKINGKRVGDLLLTPGWTVYDERLQYQTYDVTDHLRSGPNAIGVALGDGWYRGYLAWADARNHYGTKLGLLAQLEVTYRNGKTERITTDGDWRAGTGAIRSSDIYNGEVYDARREQSGWTEPGFSAENWAGVRVADHSKEILVAPVGPGVRVTETLDPVELIVTPEGDTVLDFSQNLVGRVAFSVSGPAGTTVTVEHAEVLDKEGNFYTTNLRAAKQRIDYTLAGGAEETFRPQFTFMGFRYIRVKGWPGTLSPDRFTAEVIHSDMRPTGTFTCSDSLINQLQRNIQWGQRGNFVDVPTDCPQRDERLGWTGDAQAFARTATFNYDVSGFFQKWLKDLAADQLESGSVPFVIPHVLGANAAGAAGWADVATIAPWTMYLAYGDRRILEEQYPSMQAWVGYMEEKAGESMLWNTGFHFGDWLFYSANDDNDGRSAVTDKYLIAQSFFVYSTDLLARTAEILGKTADATRYRELAKQLREAYLHEYVTPGGRLVSSTQTAYVLALHFDILPEDLREQAARRLVENVRSYGHLTTGFLGTPYLLEVLTRFGYLDDAYQLLERKEYPSWLYPVTRGATTIWERWDGIKPDSTFQAITMNSFNHYAYGAVGDWLYRTVAGLDTDASEPGYRRLKLRPRPGGSLTDATAELLTPYGPAASGWQLSDAGLTVNITVPPNTTAELVLPDATAERVELDGELLTGGNGVHEVQQTDKNVTVLLGSGSYRFFVPTALGK</sequence>
<evidence type="ECO:0000313" key="9">
    <source>
        <dbReference type="Proteomes" id="UP000576209"/>
    </source>
</evidence>
<dbReference type="SUPFAM" id="SSF48208">
    <property type="entry name" value="Six-hairpin glycosidases"/>
    <property type="match status" value="1"/>
</dbReference>
<keyword evidence="8" id="KW-0326">Glycosidase</keyword>
<dbReference type="Gene3D" id="1.50.10.10">
    <property type="match status" value="1"/>
</dbReference>
<evidence type="ECO:0000313" key="8">
    <source>
        <dbReference type="EMBL" id="MBB4080681.1"/>
    </source>
</evidence>
<dbReference type="InterPro" id="IPR008928">
    <property type="entry name" value="6-hairpin_glycosidase_sf"/>
</dbReference>
<feature type="domain" description="Bacterial alpha-L-rhamnosidase N-terminal" evidence="5">
    <location>
        <begin position="167"/>
        <end position="336"/>
    </location>
</feature>
<dbReference type="EMBL" id="JACIFF010000009">
    <property type="protein sequence ID" value="MBB4080681.1"/>
    <property type="molecule type" value="Genomic_DNA"/>
</dbReference>
<name>A0A840E675_9BACT</name>
<comment type="caution">
    <text evidence="8">The sequence shown here is derived from an EMBL/GenBank/DDBJ whole genome shotgun (WGS) entry which is preliminary data.</text>
</comment>
<dbReference type="InterPro" id="IPR035398">
    <property type="entry name" value="Bac_rhamnosid_C"/>
</dbReference>
<dbReference type="Pfam" id="PF25788">
    <property type="entry name" value="Ig_Rha78A_N"/>
    <property type="match status" value="1"/>
</dbReference>
<keyword evidence="3 8" id="KW-0378">Hydrolase</keyword>
<feature type="domain" description="Alpha-L-rhamnosidase C-terminal" evidence="7">
    <location>
        <begin position="802"/>
        <end position="871"/>
    </location>
</feature>
<gene>
    <name evidence="8" type="ORF">GGR28_003316</name>
</gene>
<dbReference type="Gene3D" id="2.60.40.10">
    <property type="entry name" value="Immunoglobulins"/>
    <property type="match status" value="1"/>
</dbReference>
<evidence type="ECO:0000256" key="3">
    <source>
        <dbReference type="ARBA" id="ARBA00022801"/>
    </source>
</evidence>
<dbReference type="Pfam" id="PF05592">
    <property type="entry name" value="Bac_rhamnosid"/>
    <property type="match status" value="1"/>
</dbReference>
<evidence type="ECO:0000259" key="5">
    <source>
        <dbReference type="Pfam" id="PF08531"/>
    </source>
</evidence>
<dbReference type="InterPro" id="IPR012341">
    <property type="entry name" value="6hp_glycosidase-like_sf"/>
</dbReference>
<feature type="domain" description="Alpha-L-rhamnosidase six-hairpin glycosidase" evidence="6">
    <location>
        <begin position="451"/>
        <end position="795"/>
    </location>
</feature>
<evidence type="ECO:0000259" key="6">
    <source>
        <dbReference type="Pfam" id="PF17389"/>
    </source>
</evidence>
<protein>
    <recommendedName>
        <fullName evidence="2">alpha-L-rhamnosidase</fullName>
        <ecNumber evidence="2">3.2.1.40</ecNumber>
    </recommendedName>
</protein>
<dbReference type="Pfam" id="PF17389">
    <property type="entry name" value="Bac_rhamnosid6H"/>
    <property type="match status" value="1"/>
</dbReference>
<dbReference type="EC" id="3.2.1.40" evidence="2"/>
<dbReference type="InterPro" id="IPR008902">
    <property type="entry name" value="Rhamnosid_concanavalin"/>
</dbReference>
<accession>A0A840E675</accession>
<organism evidence="8 9">
    <name type="scientific">Neolewinella aquimaris</name>
    <dbReference type="NCBI Taxonomy" id="1835722"/>
    <lineage>
        <taxon>Bacteria</taxon>
        <taxon>Pseudomonadati</taxon>
        <taxon>Bacteroidota</taxon>
        <taxon>Saprospiria</taxon>
        <taxon>Saprospirales</taxon>
        <taxon>Lewinellaceae</taxon>
        <taxon>Neolewinella</taxon>
    </lineage>
</organism>
<dbReference type="PANTHER" id="PTHR33307:SF6">
    <property type="entry name" value="ALPHA-RHAMNOSIDASE (EUROFUNG)-RELATED"/>
    <property type="match status" value="1"/>
</dbReference>
<dbReference type="PANTHER" id="PTHR33307">
    <property type="entry name" value="ALPHA-RHAMNOSIDASE (EUROFUNG)"/>
    <property type="match status" value="1"/>
</dbReference>
<keyword evidence="9" id="KW-1185">Reference proteome</keyword>
<dbReference type="GO" id="GO:0005975">
    <property type="term" value="P:carbohydrate metabolic process"/>
    <property type="evidence" value="ECO:0007669"/>
    <property type="project" value="InterPro"/>
</dbReference>
<dbReference type="RefSeq" id="WP_183496908.1">
    <property type="nucleotide sequence ID" value="NZ_JACIFF010000009.1"/>
</dbReference>
<dbReference type="GO" id="GO:0030596">
    <property type="term" value="F:alpha-L-rhamnosidase activity"/>
    <property type="evidence" value="ECO:0007669"/>
    <property type="project" value="UniProtKB-EC"/>
</dbReference>
<dbReference type="AlphaFoldDB" id="A0A840E675"/>
<dbReference type="InterPro" id="IPR035396">
    <property type="entry name" value="Bac_rhamnosid6H"/>
</dbReference>
<dbReference type="InterPro" id="IPR016007">
    <property type="entry name" value="Alpha_rhamnosid"/>
</dbReference>
<feature type="domain" description="Alpha-L-rhamnosidase concanavalin-like" evidence="4">
    <location>
        <begin position="346"/>
        <end position="445"/>
    </location>
</feature>
<dbReference type="Proteomes" id="UP000576209">
    <property type="component" value="Unassembled WGS sequence"/>
</dbReference>
<dbReference type="Gene3D" id="2.60.120.260">
    <property type="entry name" value="Galactose-binding domain-like"/>
    <property type="match status" value="2"/>
</dbReference>
<evidence type="ECO:0000256" key="2">
    <source>
        <dbReference type="ARBA" id="ARBA00012652"/>
    </source>
</evidence>
<dbReference type="Pfam" id="PF08531">
    <property type="entry name" value="Bac_rhamnosid_N"/>
    <property type="match status" value="1"/>
</dbReference>
<dbReference type="InterPro" id="IPR013737">
    <property type="entry name" value="Bac_rhamnosid_N"/>
</dbReference>
<dbReference type="Gene3D" id="2.60.420.10">
    <property type="entry name" value="Maltose phosphorylase, domain 3"/>
    <property type="match status" value="1"/>
</dbReference>
<dbReference type="Pfam" id="PF17390">
    <property type="entry name" value="Bac_rhamnosid_C"/>
    <property type="match status" value="1"/>
</dbReference>
<proteinExistence type="predicted"/>
<evidence type="ECO:0000256" key="1">
    <source>
        <dbReference type="ARBA" id="ARBA00001445"/>
    </source>
</evidence>
<dbReference type="PIRSF" id="PIRSF010631">
    <property type="entry name" value="A-rhamnsds"/>
    <property type="match status" value="1"/>
</dbReference>
<evidence type="ECO:0000259" key="4">
    <source>
        <dbReference type="Pfam" id="PF05592"/>
    </source>
</evidence>
<dbReference type="InterPro" id="IPR013783">
    <property type="entry name" value="Ig-like_fold"/>
</dbReference>
<reference evidence="8 9" key="1">
    <citation type="submission" date="2020-08" db="EMBL/GenBank/DDBJ databases">
        <title>Genomic Encyclopedia of Type Strains, Phase IV (KMG-IV): sequencing the most valuable type-strain genomes for metagenomic binning, comparative biology and taxonomic classification.</title>
        <authorList>
            <person name="Goeker M."/>
        </authorList>
    </citation>
    <scope>NUCLEOTIDE SEQUENCE [LARGE SCALE GENOMIC DNA]</scope>
    <source>
        <strain evidence="8 9">DSM 105137</strain>
    </source>
</reference>
<evidence type="ECO:0000259" key="7">
    <source>
        <dbReference type="Pfam" id="PF17390"/>
    </source>
</evidence>